<gene>
    <name evidence="9" type="ORF">STSU_007745</name>
</gene>
<dbReference type="InterPro" id="IPR008979">
    <property type="entry name" value="Galactose-bd-like_sf"/>
</dbReference>
<feature type="domain" description="P/Homo B" evidence="8">
    <location>
        <begin position="1784"/>
        <end position="1920"/>
    </location>
</feature>
<dbReference type="Gene3D" id="2.60.120.260">
    <property type="entry name" value="Galactose-binding domain-like"/>
    <property type="match status" value="9"/>
</dbReference>
<feature type="chain" id="PRO_5028968877" description="P/Homo B domain-containing protein" evidence="7">
    <location>
        <begin position="35"/>
        <end position="2877"/>
    </location>
</feature>
<dbReference type="PROSITE" id="PS51829">
    <property type="entry name" value="P_HOMO_B"/>
    <property type="match status" value="6"/>
</dbReference>
<keyword evidence="2 7" id="KW-0732">Signal</keyword>
<dbReference type="SUPFAM" id="SSF49785">
    <property type="entry name" value="Galactose-binding domain-like"/>
    <property type="match status" value="11"/>
</dbReference>
<dbReference type="PANTHER" id="PTHR42884">
    <property type="entry name" value="PROPROTEIN CONVERTASE SUBTILISIN/KEXIN-RELATED"/>
    <property type="match status" value="1"/>
</dbReference>
<dbReference type="SUPFAM" id="SSF49899">
    <property type="entry name" value="Concanavalin A-like lectins/glucanases"/>
    <property type="match status" value="3"/>
</dbReference>
<name>A0A7G3UAS1_STRT9</name>
<reference evidence="9 10" key="1">
    <citation type="journal article" date="2012" name="J. Bacteriol.">
        <title>Draft genome of Streptomyces tsukubaensis NRRL 18488, the producer of the clinically important immunosuppressant tacrolimus (FK506).</title>
        <authorList>
            <person name="Barreiro C."/>
            <person name="Prieto C."/>
            <person name="Sola-Landa A."/>
            <person name="Solera E."/>
            <person name="Martinez-Castro M."/>
            <person name="Perez-Redondo R."/>
            <person name="Garcia-Estrada C."/>
            <person name="Aparicio J.F."/>
            <person name="Fernandez-Martinez L.T."/>
            <person name="Santos-Aberturas J."/>
            <person name="Salehi-Najafabadi Z."/>
            <person name="Rodriguez-Garcia A."/>
            <person name="Tauch A."/>
            <person name="Martin J.F."/>
        </authorList>
    </citation>
    <scope>NUCLEOTIDE SEQUENCE [LARGE SCALE GENOMIC DNA]</scope>
    <source>
        <strain evidence="10">DSM 42081 / NBRC 108919 / NRRL 18488 / 9993</strain>
    </source>
</reference>
<keyword evidence="4" id="KW-0720">Serine protease</keyword>
<feature type="domain" description="P/Homo B" evidence="8">
    <location>
        <begin position="2772"/>
        <end position="2877"/>
    </location>
</feature>
<evidence type="ECO:0000313" key="9">
    <source>
        <dbReference type="EMBL" id="QKM67078.1"/>
    </source>
</evidence>
<keyword evidence="1" id="KW-0645">Protease</keyword>
<feature type="compositionally biased region" description="Polar residues" evidence="6">
    <location>
        <begin position="2850"/>
        <end position="2867"/>
    </location>
</feature>
<protein>
    <recommendedName>
        <fullName evidence="8">P/Homo B domain-containing protein</fullName>
    </recommendedName>
</protein>
<evidence type="ECO:0000256" key="1">
    <source>
        <dbReference type="ARBA" id="ARBA00022670"/>
    </source>
</evidence>
<feature type="compositionally biased region" description="Basic and acidic residues" evidence="6">
    <location>
        <begin position="259"/>
        <end position="269"/>
    </location>
</feature>
<feature type="signal peptide" evidence="7">
    <location>
        <begin position="1"/>
        <end position="34"/>
    </location>
</feature>
<evidence type="ECO:0000256" key="5">
    <source>
        <dbReference type="ARBA" id="ARBA00023157"/>
    </source>
</evidence>
<evidence type="ECO:0000259" key="8">
    <source>
        <dbReference type="PROSITE" id="PS51829"/>
    </source>
</evidence>
<dbReference type="PANTHER" id="PTHR42884:SF14">
    <property type="entry name" value="NEUROENDOCRINE CONVERTASE 1"/>
    <property type="match status" value="1"/>
</dbReference>
<proteinExistence type="predicted"/>
<dbReference type="GO" id="GO:0016020">
    <property type="term" value="C:membrane"/>
    <property type="evidence" value="ECO:0007669"/>
    <property type="project" value="TreeGrafter"/>
</dbReference>
<keyword evidence="3" id="KW-0378">Hydrolase</keyword>
<dbReference type="SMART" id="SM00560">
    <property type="entry name" value="LamGL"/>
    <property type="match status" value="3"/>
</dbReference>
<dbReference type="InterPro" id="IPR002884">
    <property type="entry name" value="P_dom"/>
</dbReference>
<feature type="region of interest" description="Disordered" evidence="6">
    <location>
        <begin position="41"/>
        <end position="92"/>
    </location>
</feature>
<dbReference type="InterPro" id="IPR006558">
    <property type="entry name" value="LamG-like"/>
</dbReference>
<feature type="region of interest" description="Disordered" evidence="6">
    <location>
        <begin position="2846"/>
        <end position="2867"/>
    </location>
</feature>
<evidence type="ECO:0000256" key="4">
    <source>
        <dbReference type="ARBA" id="ARBA00022825"/>
    </source>
</evidence>
<organism evidence="9 10">
    <name type="scientific">Streptomyces tsukubensis (strain DSM 42081 / NBRC 108919 / NRRL 18488 / 9993)</name>
    <dbReference type="NCBI Taxonomy" id="1114943"/>
    <lineage>
        <taxon>Bacteria</taxon>
        <taxon>Bacillati</taxon>
        <taxon>Actinomycetota</taxon>
        <taxon>Actinomycetes</taxon>
        <taxon>Kitasatosporales</taxon>
        <taxon>Streptomycetaceae</taxon>
        <taxon>Streptomyces</taxon>
    </lineage>
</organism>
<dbReference type="Pfam" id="PF01483">
    <property type="entry name" value="P_proprotein"/>
    <property type="match status" value="10"/>
</dbReference>
<dbReference type="RefSeq" id="WP_130585273.1">
    <property type="nucleotide sequence ID" value="NZ_CP029159.1"/>
</dbReference>
<dbReference type="Gene3D" id="2.60.120.200">
    <property type="match status" value="3"/>
</dbReference>
<dbReference type="GO" id="GO:0004252">
    <property type="term" value="F:serine-type endopeptidase activity"/>
    <property type="evidence" value="ECO:0007669"/>
    <property type="project" value="InterPro"/>
</dbReference>
<feature type="domain" description="P/Homo B" evidence="8">
    <location>
        <begin position="2512"/>
        <end position="2640"/>
    </location>
</feature>
<feature type="region of interest" description="Disordered" evidence="6">
    <location>
        <begin position="240"/>
        <end position="281"/>
    </location>
</feature>
<keyword evidence="10" id="KW-1185">Reference proteome</keyword>
<feature type="domain" description="P/Homo B" evidence="8">
    <location>
        <begin position="2641"/>
        <end position="2771"/>
    </location>
</feature>
<evidence type="ECO:0000256" key="7">
    <source>
        <dbReference type="SAM" id="SignalP"/>
    </source>
</evidence>
<keyword evidence="5" id="KW-1015">Disulfide bond</keyword>
<accession>A0A7G3UAS1</accession>
<feature type="compositionally biased region" description="Low complexity" evidence="6">
    <location>
        <begin position="41"/>
        <end position="72"/>
    </location>
</feature>
<sequence>MTFSDTAVRFRVGTVVSVAALLAGLLTAAGPAAAREAGAAVRPPAAAAPQSTKTGPAAPQSAKAGPAAPAKARTAVEKSAGERARRSGKPVEITELRTPESTVFAKPDGTFRATVHRQPVRVRTGEGWVPVDATLTVRPDGTVGPKATVVPVAFSGGGDRAAPLVRVRQKDGEFGLDWPGKLPVPVLEGDTAVYRSVLPGVDIRLTAEASGYTPALVVHSAAAARDPRVRALRFGLHRKGTAAATPPSTTATAVPLDRGAADPARDGTARKAGRQPAAKAAGRLPVTPVPWQVSRTAVRVGTGALAGAVPSTAYPLMVEGPVERTKRLHWMLLSHNTRTGVKATYWDSTHIGQVGRILNDDLRWRSYYEMDTTVFGGKRIITAKFAVFQYWAESCTPKPVELWHIDRITSATTWDATVFHRKLGQSSLGHGHDEQRCGGAPIGFDVKDLMMEAADRRWPTTSFALRAQENPDSYAARKFMDRWAPNHAPPVMALIVDYNTVPDRAADLTVGGKSCAAGEPVIGQTTPKLTATVTDPDTVRHNIEPFAVFRWWEGAGAPSGQVFRADPTERKKGSAELDLKAHQALQDGVTYTFGVTVDDRVDASDGRPWCTFTVDLTPPTTPPLITSVDFPAAPAAGPPLYTAGRFTVDARGDWDTSGFRYGFGMDAQSISTELSVGTDVPGGTAVISHTADQKTGAFSTSLPMLLKVVPVDRAGNKAEAEAVYAFRISDLIKPNTAYGLWSGRFTGGGELADGPLGGKNQPRFDAAVSGSVTPTADRAGNNPGAARFDGATGHAVTAAPVLQKTAQNTFGSFTAMGWVKLDRTHTAATVLSQDGTDQSGFALRYHPAPRSWEFAMPRGETGTVQGTATARSIAYPQTGVWTHVAGVYDHTAGRLRLYVNGQQAAETAHTSTWYAAGPTVLGRARSGGLPREFWPGDLNDLQLYPWAASGFEVRHRMNVRTAHGPEARWSFDEGLGRTSADLSDQGHTISLRDGTTWASPGRSGSGRALRLDGRQAHAYTASPVAQRSPQNTLGSFTAAAWVRLNGPAAPAAAVSQDGRHDSGFVLGYSAAAQRWTFGMNPADAPEDTPGVYATSSAVSQTGVWTHLAGVYDHGAGTMTLYVNGRPSGTAAHRSGWYPDGALQVGRAKTNGTPDAYWPGVVDDVGIKGEALSAAGVKTLAGAPEFAPGARWTLDDTPADAKGNGHTLALGSGTNWTSGKSAGGLAFDGLEGHAYTAGPVVRPDAGFTVAAWVKLDVIGRTQTIVSQDGTDRSGFRLSYEHDPAGPGAWTFGITGNAHTGGTVPDKVLKATTVPRTGTWVHLAGVYRTPNPREDEQTGEMKLYVDGRLQASGPYTSVAVAGGVLAVGRGQRGGGAVDALAGTVDTVEVRPDSVEADALREMGDLEVRAFINSQTTPIPDLGVVDSSLPVANLTSDAVERLKVDVDIEHTYQGDLKLELLAPDGTVYLLEDLRGSGDVDRTTRSYDLNAAAETANGSWTLRIHDTVIGDTGMLKSWGISAPYHEKPPPGVPWVPRNGSAFQVGANTTTSRSVTVTGLVGKAPKNLTLTLNPEHAYAGPGIRMVLVEPAPAGGGQPKEHTLYDGSRPPATGPDACTSYQPDPYILKKSYVVDASGAPANGDWTLKFINSYSGSGPNILGWSLFSPISQAEPTRAPDTKFANPDNKPITSWETNSYVYPCGLPGTDAQDLRVTVDIRHPSRGDLKLELSGASRTLLLEDVPDYDTGDDVRKTYTLHGVAVPPDTDWTLVVTDSRTPYAGEINEWSVQVLPSTPAVFKDGWKGENLTDVPIADDAWSESPITVETVPDKGTQAPKAWQVAVALKHTHRGDLALYLEAPDGEAYLLENLTRGGGDADDLTKTYTVNASSKKAEGVWKLRVLDAVWGDTGIIDSWSLTPASFATALTTTPVKFADLATAESPLTIADERGNAPNGMQVQASIAHTRPDQLVITLLAPDGSAYVLHDKKPVMGPVFAVDASTEALKGTWKLKVQDTIAGEAGSIESWGFVMAPQVAWAERTGPGFAVPDSGTYTGTGYKYVNGIAGNAPADLRISVSTTANPGYLDLVLVSPDGTRFPLHKKEGTFPAYWTVNASGERANGSWALEVARPDWCCSSTRIDSWSLWSPVNRTANTPGPVDKFANGTDSAIPDSSWSPATSTVHAAGIPGNGALDLKVTVDIRHPRRGDLQLVLEGDTTYPLEDVPDTDTGADVFKTYELRGVADRANQSWTLRVTDTLTGNAGTIDGWALQILPSPQATVPAGWRAENLTDVSVPDDGTAESPVTVAGLAGVAPKDWEVSVALRHTYRGDLLLHLVAPDGTAYLLEDLAPGGDTDDLTKSYVVNGSSEWADGVWKLRVRDRVWGDTGHIDAWSLSASPTGTPVPAVAWPEQNGSAFTLPISSPSVASSYKTVTGIAGNAPAELRVSVSTTASPGDLELELVAPDGTRYPLHKWGATIPPYWTVDTSSETANGQWELWGKGHASCCAALTIDSWRLWSPVDRAPSAAGPVTKFANSTDQAITDGDGSGNWIRAQVTGITGNAPADLRVAVDIVHPRRGDLVLTLQAPDGTSYPLEDFPDTDTTADVFKTYIVNASAEVANGYWYLVVRDNKTGSTGTVDGWSLNMGGLRTVVPGTRFENPADVALVDNGTAESTVSISSITGRAPAGLKVQTIVRHPHRGDLKLELIAPDGTPYLLENLTGSGDADDVVDEYSVDASEEQAGGTWRLRVVDGALGDTGLIDSWSLTFPAPVKYHRNGTVTVPDAGAPAVSQIPVLDRPGNAPADLRVVVDVRHPRRGDLILHLVAPDGTAYLLEDVPDADTAADVRQTYRVDASAEGASGNWSLRAQDTRTGSSGNVQAWSLQFGGP</sequence>
<evidence type="ECO:0000313" key="10">
    <source>
        <dbReference type="Proteomes" id="UP000005940"/>
    </source>
</evidence>
<evidence type="ECO:0000256" key="6">
    <source>
        <dbReference type="SAM" id="MobiDB-lite"/>
    </source>
</evidence>
<feature type="compositionally biased region" description="Low complexity" evidence="6">
    <location>
        <begin position="241"/>
        <end position="253"/>
    </location>
</feature>
<feature type="compositionally biased region" description="Basic and acidic residues" evidence="6">
    <location>
        <begin position="74"/>
        <end position="85"/>
    </location>
</feature>
<dbReference type="Pfam" id="PF13385">
    <property type="entry name" value="Laminin_G_3"/>
    <property type="match status" value="3"/>
</dbReference>
<dbReference type="InterPro" id="IPR013320">
    <property type="entry name" value="ConA-like_dom_sf"/>
</dbReference>
<dbReference type="GO" id="GO:0016485">
    <property type="term" value="P:protein processing"/>
    <property type="evidence" value="ECO:0007669"/>
    <property type="project" value="TreeGrafter"/>
</dbReference>
<evidence type="ECO:0000256" key="3">
    <source>
        <dbReference type="ARBA" id="ARBA00022801"/>
    </source>
</evidence>
<dbReference type="EMBL" id="CP029159">
    <property type="protein sequence ID" value="QKM67078.1"/>
    <property type="molecule type" value="Genomic_DNA"/>
</dbReference>
<feature type="domain" description="P/Homo B" evidence="8">
    <location>
        <begin position="1392"/>
        <end position="1525"/>
    </location>
</feature>
<evidence type="ECO:0000256" key="2">
    <source>
        <dbReference type="ARBA" id="ARBA00022729"/>
    </source>
</evidence>
<dbReference type="Proteomes" id="UP000005940">
    <property type="component" value="Chromosome"/>
</dbReference>
<feature type="domain" description="P/Homo B" evidence="8">
    <location>
        <begin position="2265"/>
        <end position="2395"/>
    </location>
</feature>